<dbReference type="AlphaFoldDB" id="A0AAD3NNN1"/>
<evidence type="ECO:0000313" key="2">
    <source>
        <dbReference type="EMBL" id="GLJ59075.1"/>
    </source>
</evidence>
<dbReference type="EMBL" id="BSEH01000685">
    <property type="protein sequence ID" value="GLJ59075.1"/>
    <property type="molecule type" value="Genomic_DNA"/>
</dbReference>
<proteinExistence type="predicted"/>
<sequence length="117" mass="12800">MQLLLNLSQLDPYVSEAMAFEMEGALIKGYRNGMDAYGWFTAIITNWFSPIRIVGGLSLTGASMGVYSAAANSASESVSGRTKQNSGEPKLLLLRLALFPEKTQSFPRFLSSRESIQ</sequence>
<keyword evidence="3" id="KW-1185">Reference proteome</keyword>
<dbReference type="EMBL" id="BSEH01000190">
    <property type="protein sequence ID" value="GLJ57791.1"/>
    <property type="molecule type" value="Genomic_DNA"/>
</dbReference>
<dbReference type="Proteomes" id="UP001234787">
    <property type="component" value="Unassembled WGS sequence"/>
</dbReference>
<gene>
    <name evidence="1" type="ORF">SUGI_1373360</name>
    <name evidence="2" type="ORF">SUGI_1491400</name>
</gene>
<comment type="caution">
    <text evidence="2">The sequence shown here is derived from an EMBL/GenBank/DDBJ whole genome shotgun (WGS) entry which is preliminary data.</text>
</comment>
<organism evidence="2 3">
    <name type="scientific">Cryptomeria japonica</name>
    <name type="common">Japanese cedar</name>
    <name type="synonym">Cupressus japonica</name>
    <dbReference type="NCBI Taxonomy" id="3369"/>
    <lineage>
        <taxon>Eukaryota</taxon>
        <taxon>Viridiplantae</taxon>
        <taxon>Streptophyta</taxon>
        <taxon>Embryophyta</taxon>
        <taxon>Tracheophyta</taxon>
        <taxon>Spermatophyta</taxon>
        <taxon>Pinopsida</taxon>
        <taxon>Pinidae</taxon>
        <taxon>Conifers II</taxon>
        <taxon>Cupressales</taxon>
        <taxon>Cupressaceae</taxon>
        <taxon>Cryptomeria</taxon>
    </lineage>
</organism>
<evidence type="ECO:0000313" key="1">
    <source>
        <dbReference type="EMBL" id="GLJ57791.1"/>
    </source>
</evidence>
<evidence type="ECO:0000313" key="3">
    <source>
        <dbReference type="Proteomes" id="UP001234787"/>
    </source>
</evidence>
<accession>A0AAD3NNN1</accession>
<reference evidence="2" key="1">
    <citation type="submission" date="2022-12" db="EMBL/GenBank/DDBJ databases">
        <title>Chromosome-Level Genome Assembly of Japanese Cedar (Cryptomeriajaponica D. Don).</title>
        <authorList>
            <person name="Fujino T."/>
            <person name="Yamaguchi K."/>
            <person name="Yokoyama T."/>
            <person name="Hamanaka T."/>
            <person name="Harazono Y."/>
            <person name="Kamada H."/>
            <person name="Kobayashi W."/>
            <person name="Ujino-Ihara T."/>
            <person name="Uchiyama K."/>
            <person name="Matsumoto A."/>
            <person name="Izuno A."/>
            <person name="Tsumura Y."/>
            <person name="Toyoda A."/>
            <person name="Shigenobu S."/>
            <person name="Moriguchi Y."/>
            <person name="Ueno S."/>
            <person name="Kasahara M."/>
        </authorList>
    </citation>
    <scope>NUCLEOTIDE SEQUENCE</scope>
</reference>
<name>A0AAD3NNN1_CRYJA</name>
<protein>
    <submittedName>
        <fullName evidence="2">Uncharacterized protein</fullName>
    </submittedName>
</protein>